<dbReference type="Proteomes" id="UP001472866">
    <property type="component" value="Chromosome 14"/>
</dbReference>
<organism evidence="1 2">
    <name type="scientific">Chloropicon roscoffensis</name>
    <dbReference type="NCBI Taxonomy" id="1461544"/>
    <lineage>
        <taxon>Eukaryota</taxon>
        <taxon>Viridiplantae</taxon>
        <taxon>Chlorophyta</taxon>
        <taxon>Chloropicophyceae</taxon>
        <taxon>Chloropicales</taxon>
        <taxon>Chloropicaceae</taxon>
        <taxon>Chloropicon</taxon>
    </lineage>
</organism>
<gene>
    <name evidence="1" type="ORF">HKI87_14g76160</name>
</gene>
<evidence type="ECO:0000313" key="2">
    <source>
        <dbReference type="Proteomes" id="UP001472866"/>
    </source>
</evidence>
<keyword evidence="2" id="KW-1185">Reference proteome</keyword>
<reference evidence="1 2" key="1">
    <citation type="submission" date="2024-03" db="EMBL/GenBank/DDBJ databases">
        <title>Complete genome sequence of the green alga Chloropicon roscoffensis RCC1871.</title>
        <authorList>
            <person name="Lemieux C."/>
            <person name="Pombert J.-F."/>
            <person name="Otis C."/>
            <person name="Turmel M."/>
        </authorList>
    </citation>
    <scope>NUCLEOTIDE SEQUENCE [LARGE SCALE GENOMIC DNA]</scope>
    <source>
        <strain evidence="1 2">RCC1871</strain>
    </source>
</reference>
<accession>A0AAX4PIE4</accession>
<evidence type="ECO:0000313" key="1">
    <source>
        <dbReference type="EMBL" id="WZN66053.1"/>
    </source>
</evidence>
<sequence length="584" mass="66515">MSFSSLKGFYVSNDLDVLLDKLAGKDEDICRIEACILLRALRSGCSSTENQVTMSQRTYVHVILTMAGIVVSRMYASKAKENADSVVIPWNQVRHIERKAFLATRTEAFRLFGCQPKGREQLYEVTFFISRQEEEEAKVDDEEEDGRGSRLGRRLRQACFPSRPAAAAGDRESWERIELLTIEPDSHLFATSSLIWIEKKIEDGRKTLAPLSPKKKVKTAQATHEENARFYHNFVTLLDSKRIVDAGDAAALKELVSTMHESSASNALHFKQVLYSSSKAWPAIVERLSSWLEFYLGSEGPVRHDEVGAAARGRAGPQPGTLEAQLARFSGKSGPGPVYSAKFRRLKEWPFAFTSKDPLPYHAKRQKKWFEFVQKAARDHVLYKIRYLIHLVYYLVKESCPIQERLYWLLEPSEEEREAGGHSCFLDLFVLMCRCLRVDEISGVLKSEMENEVVSILYYVLNFSVEAAESEDRDPLSFLSLCLESMPTADVEYLVGRLLKPDQMRLGNLTYELYQSLHLASRIIKLRPRLVRSLGDQFSTDWRYQHHKIEGDLDAVAQESFLNKIYTSEYTKIYGQLSGMAGGP</sequence>
<proteinExistence type="predicted"/>
<protein>
    <submittedName>
        <fullName evidence="1">Uncharacterized protein</fullName>
    </submittedName>
</protein>
<dbReference type="EMBL" id="CP151514">
    <property type="protein sequence ID" value="WZN66053.1"/>
    <property type="molecule type" value="Genomic_DNA"/>
</dbReference>
<dbReference type="AlphaFoldDB" id="A0AAX4PIE4"/>
<name>A0AAX4PIE4_9CHLO</name>